<dbReference type="Pfam" id="PF08245">
    <property type="entry name" value="Mur_ligase_M"/>
    <property type="match status" value="1"/>
</dbReference>
<keyword evidence="8 9" id="KW-0961">Cell wall biogenesis/degradation</keyword>
<evidence type="ECO:0000256" key="1">
    <source>
        <dbReference type="ARBA" id="ARBA00022598"/>
    </source>
</evidence>
<dbReference type="NCBIfam" id="TIGR01081">
    <property type="entry name" value="mpl"/>
    <property type="match status" value="1"/>
</dbReference>
<evidence type="ECO:0000256" key="2">
    <source>
        <dbReference type="ARBA" id="ARBA00022618"/>
    </source>
</evidence>
<dbReference type="SUPFAM" id="SSF53623">
    <property type="entry name" value="MurD-like peptide ligases, catalytic domain"/>
    <property type="match status" value="1"/>
</dbReference>
<dbReference type="GO" id="GO:0008360">
    <property type="term" value="P:regulation of cell shape"/>
    <property type="evidence" value="ECO:0007669"/>
    <property type="project" value="UniProtKB-KW"/>
</dbReference>
<evidence type="ECO:0000313" key="16">
    <source>
        <dbReference type="Proteomes" id="UP000655994"/>
    </source>
</evidence>
<dbReference type="InterPro" id="IPR013221">
    <property type="entry name" value="Mur_ligase_cen"/>
</dbReference>
<feature type="domain" description="Mur ligase N-terminal catalytic" evidence="10">
    <location>
        <begin position="2"/>
        <end position="97"/>
    </location>
</feature>
<dbReference type="EMBL" id="JAEMOS010000020">
    <property type="protein sequence ID" value="MBJ7266646.1"/>
    <property type="molecule type" value="Genomic_DNA"/>
</dbReference>
<comment type="function">
    <text evidence="9">Reutilizes the intact tripeptide L-alanyl-gamma-D-glutamyl-meso-diaminopimelate by linking it to UDP-N-acetylmuramate.</text>
</comment>
<sequence>MHIHIVGICGTFMGGVAAIAQQLGHRVTGSDAQVYPPMSTQLENLGIELMQGYSQNNLKPRPDMVIIGNALSRGNDEVEAVLRERIPYVSGAQWLHDNVLTQRWVLAVAGTHGKTTTASMLSWILRDSGFEPGFMIGGVPGNFPVSARLTDSNFFVIEADEYDTAFFDKRSKFVHYAPDTLILNNLEFDHADIFPDLASIQRQFAHLLRVVSDTGQVILPSDDAALEAVIEQGCWSPVVRVGEEGEWQAKLLKADGTEFEVHYQGKCIARVNWNILGTHNVNNAMMAIIAAAHVGIKAEQSAQALALFKSPKRRMELLGEYGGIKVFDDFAHHPSAIKTTVSGLRQHQPTSRIIAVLEPRSNTMKMGVHSDTLAESLADADDIFVLQPEGLKWRLAEKMPNAHVFESTDDLLAGLLTEAQAGDSVLIMSNGSFDGLHQRFLKALQELDDTGAES</sequence>
<evidence type="ECO:0000256" key="6">
    <source>
        <dbReference type="ARBA" id="ARBA00022984"/>
    </source>
</evidence>
<feature type="binding site" evidence="9">
    <location>
        <begin position="110"/>
        <end position="116"/>
    </location>
    <ligand>
        <name>ATP</name>
        <dbReference type="ChEBI" id="CHEBI:30616"/>
    </ligand>
</feature>
<comment type="catalytic activity">
    <reaction evidence="9">
        <text>UDP-N-acetyl-alpha-D-muramate + L-alanyl-gamma-D-glutamyl-meso-2,6-diaminopimelate + ATP = UDP-N-acetyl-alpha-D-muramoyl-L-alanyl-gamma-D-glutamyl-meso-2,6-diaminopimelate + ADP + phosphate + H(+)</text>
        <dbReference type="Rhea" id="RHEA:29563"/>
        <dbReference type="ChEBI" id="CHEBI:15378"/>
        <dbReference type="ChEBI" id="CHEBI:30616"/>
        <dbReference type="ChEBI" id="CHEBI:43474"/>
        <dbReference type="ChEBI" id="CHEBI:61401"/>
        <dbReference type="ChEBI" id="CHEBI:70757"/>
        <dbReference type="ChEBI" id="CHEBI:83905"/>
        <dbReference type="ChEBI" id="CHEBI:456216"/>
        <dbReference type="EC" id="6.3.2.45"/>
    </reaction>
</comment>
<dbReference type="InterPro" id="IPR050061">
    <property type="entry name" value="MurCDEF_pg_biosynth"/>
</dbReference>
<reference evidence="14 16" key="1">
    <citation type="submission" date="2020-09" db="EMBL/GenBank/DDBJ databases">
        <title>Draft Genomes of Bacterial Isolates from North Pond Shallow Sediments.</title>
        <authorList>
            <person name="Kiel Reese B."/>
            <person name="Mullis M."/>
            <person name="Weisend R.E."/>
        </authorList>
    </citation>
    <scope>NUCLEOTIDE SEQUENCE</scope>
    <source>
        <strain evidence="14">KJE-2</strain>
        <strain evidence="13 16">KJE-3</strain>
    </source>
</reference>
<evidence type="ECO:0000256" key="9">
    <source>
        <dbReference type="HAMAP-Rule" id="MF_02020"/>
    </source>
</evidence>
<keyword evidence="3 9" id="KW-0547">Nucleotide-binding</keyword>
<dbReference type="HAMAP" id="MF_02020">
    <property type="entry name" value="Mpl"/>
    <property type="match status" value="1"/>
</dbReference>
<dbReference type="Pfam" id="PF01225">
    <property type="entry name" value="Mur_ligase"/>
    <property type="match status" value="1"/>
</dbReference>
<keyword evidence="4 9" id="KW-0067">ATP-binding</keyword>
<dbReference type="GO" id="GO:0106418">
    <property type="term" value="F:UDP-N-acetylmuramate-L-alanyl-gamma-D-glutamyl-meso-2,6-diaminoheptanedioate ligase activity"/>
    <property type="evidence" value="ECO:0007669"/>
    <property type="project" value="UniProtKB-EC"/>
</dbReference>
<dbReference type="GO" id="GO:0009254">
    <property type="term" value="P:peptidoglycan turnover"/>
    <property type="evidence" value="ECO:0007669"/>
    <property type="project" value="UniProtKB-UniRule"/>
</dbReference>
<evidence type="ECO:0000256" key="5">
    <source>
        <dbReference type="ARBA" id="ARBA00022960"/>
    </source>
</evidence>
<evidence type="ECO:0000256" key="4">
    <source>
        <dbReference type="ARBA" id="ARBA00022840"/>
    </source>
</evidence>
<dbReference type="Pfam" id="PF02875">
    <property type="entry name" value="Mur_ligase_C"/>
    <property type="match status" value="1"/>
</dbReference>
<dbReference type="PANTHER" id="PTHR43445">
    <property type="entry name" value="UDP-N-ACETYLMURAMATE--L-ALANINE LIGASE-RELATED"/>
    <property type="match status" value="1"/>
</dbReference>
<evidence type="ECO:0000313" key="15">
    <source>
        <dbReference type="Proteomes" id="UP000621390"/>
    </source>
</evidence>
<dbReference type="GO" id="GO:0005524">
    <property type="term" value="F:ATP binding"/>
    <property type="evidence" value="ECO:0007669"/>
    <property type="project" value="UniProtKB-UniRule"/>
</dbReference>
<keyword evidence="5 9" id="KW-0133">Cell shape</keyword>
<keyword evidence="9" id="KW-0460">Magnesium</keyword>
<dbReference type="SUPFAM" id="SSF53244">
    <property type="entry name" value="MurD-like peptide ligases, peptide-binding domain"/>
    <property type="match status" value="1"/>
</dbReference>
<dbReference type="AlphaFoldDB" id="A0A8I1G9D8"/>
<dbReference type="Gene3D" id="3.90.190.20">
    <property type="entry name" value="Mur ligase, C-terminal domain"/>
    <property type="match status" value="1"/>
</dbReference>
<dbReference type="EMBL" id="JAEMOP010000002">
    <property type="protein sequence ID" value="MBJ7315569.1"/>
    <property type="molecule type" value="Genomic_DNA"/>
</dbReference>
<comment type="similarity">
    <text evidence="9">Belongs to the MurCDEF family. Mpl subfamily.</text>
</comment>
<evidence type="ECO:0000259" key="10">
    <source>
        <dbReference type="Pfam" id="PF01225"/>
    </source>
</evidence>
<accession>A0A8I1G9D8</accession>
<name>A0A8I1G9D8_9GAMM</name>
<dbReference type="InterPro" id="IPR036565">
    <property type="entry name" value="Mur-like_cat_sf"/>
</dbReference>
<proteinExistence type="inferred from homology"/>
<evidence type="ECO:0000256" key="3">
    <source>
        <dbReference type="ARBA" id="ARBA00022741"/>
    </source>
</evidence>
<dbReference type="GO" id="GO:0051301">
    <property type="term" value="P:cell division"/>
    <property type="evidence" value="ECO:0007669"/>
    <property type="project" value="UniProtKB-KW"/>
</dbReference>
<dbReference type="RefSeq" id="WP_199494275.1">
    <property type="nucleotide sequence ID" value="NZ_JAEMOO010000007.1"/>
</dbReference>
<keyword evidence="2 9" id="KW-0132">Cell division</keyword>
<dbReference type="InterPro" id="IPR004101">
    <property type="entry name" value="Mur_ligase_C"/>
</dbReference>
<keyword evidence="6 9" id="KW-0573">Peptidoglycan synthesis</keyword>
<evidence type="ECO:0000313" key="14">
    <source>
        <dbReference type="EMBL" id="MBJ7315569.1"/>
    </source>
</evidence>
<evidence type="ECO:0000259" key="11">
    <source>
        <dbReference type="Pfam" id="PF02875"/>
    </source>
</evidence>
<dbReference type="InterPro" id="IPR005757">
    <property type="entry name" value="Mpl"/>
</dbReference>
<evidence type="ECO:0000256" key="8">
    <source>
        <dbReference type="ARBA" id="ARBA00023316"/>
    </source>
</evidence>
<dbReference type="SUPFAM" id="SSF51984">
    <property type="entry name" value="MurCD N-terminal domain"/>
    <property type="match status" value="1"/>
</dbReference>
<dbReference type="EC" id="6.3.2.45" evidence="9"/>
<comment type="pathway">
    <text evidence="9">Cell wall biogenesis; peptidoglycan recycling.</text>
</comment>
<feature type="domain" description="Mur ligase central" evidence="12">
    <location>
        <begin position="108"/>
        <end position="291"/>
    </location>
</feature>
<organism evidence="14 15">
    <name type="scientific">Idiomarina abyssalis</name>
    <dbReference type="NCBI Taxonomy" id="86102"/>
    <lineage>
        <taxon>Bacteria</taxon>
        <taxon>Pseudomonadati</taxon>
        <taxon>Pseudomonadota</taxon>
        <taxon>Gammaproteobacteria</taxon>
        <taxon>Alteromonadales</taxon>
        <taxon>Idiomarinaceae</taxon>
        <taxon>Idiomarina</taxon>
    </lineage>
</organism>
<keyword evidence="16" id="KW-1185">Reference proteome</keyword>
<dbReference type="InterPro" id="IPR000713">
    <property type="entry name" value="Mur_ligase_N"/>
</dbReference>
<evidence type="ECO:0000259" key="12">
    <source>
        <dbReference type="Pfam" id="PF08245"/>
    </source>
</evidence>
<comment type="cofactor">
    <cofactor evidence="9">
        <name>Mg(2+)</name>
        <dbReference type="ChEBI" id="CHEBI:18420"/>
    </cofactor>
</comment>
<evidence type="ECO:0000256" key="7">
    <source>
        <dbReference type="ARBA" id="ARBA00023306"/>
    </source>
</evidence>
<dbReference type="Gene3D" id="3.40.50.720">
    <property type="entry name" value="NAD(P)-binding Rossmann-like Domain"/>
    <property type="match status" value="1"/>
</dbReference>
<dbReference type="InterPro" id="IPR036615">
    <property type="entry name" value="Mur_ligase_C_dom_sf"/>
</dbReference>
<dbReference type="PANTHER" id="PTHR43445:SF5">
    <property type="entry name" value="UDP-N-ACETYLMURAMATE--L-ALANYL-GAMMA-D-GLUTAMYL-MESO-2,6-DIAMINOHEPTANDIOATE LIGASE"/>
    <property type="match status" value="1"/>
</dbReference>
<gene>
    <name evidence="9 14" type="primary">mpl</name>
    <name evidence="13" type="ORF">JHC10_06770</name>
    <name evidence="14" type="ORF">JHC11_06150</name>
</gene>
<evidence type="ECO:0000313" key="13">
    <source>
        <dbReference type="EMBL" id="MBJ7266646.1"/>
    </source>
</evidence>
<dbReference type="Proteomes" id="UP000621390">
    <property type="component" value="Unassembled WGS sequence"/>
</dbReference>
<dbReference type="Gene3D" id="3.40.1190.10">
    <property type="entry name" value="Mur-like, catalytic domain"/>
    <property type="match status" value="1"/>
</dbReference>
<dbReference type="GO" id="GO:0071555">
    <property type="term" value="P:cell wall organization"/>
    <property type="evidence" value="ECO:0007669"/>
    <property type="project" value="UniProtKB-KW"/>
</dbReference>
<dbReference type="GO" id="GO:0009252">
    <property type="term" value="P:peptidoglycan biosynthetic process"/>
    <property type="evidence" value="ECO:0007669"/>
    <property type="project" value="UniProtKB-UniRule"/>
</dbReference>
<comment type="caution">
    <text evidence="14">The sequence shown here is derived from an EMBL/GenBank/DDBJ whole genome shotgun (WGS) entry which is preliminary data.</text>
</comment>
<dbReference type="UniPathway" id="UPA00544"/>
<dbReference type="Proteomes" id="UP000655994">
    <property type="component" value="Unassembled WGS sequence"/>
</dbReference>
<feature type="domain" description="Mur ligase C-terminal" evidence="11">
    <location>
        <begin position="313"/>
        <end position="431"/>
    </location>
</feature>
<protein>
    <recommendedName>
        <fullName evidence="9">UDP-N-acetylmuramate--L-alanyl-gamma-D-glutamyl-meso-2,6-diaminoheptandioate ligase</fullName>
        <ecNumber evidence="9">6.3.2.45</ecNumber>
    </recommendedName>
    <alternativeName>
        <fullName evidence="9">Murein peptide ligase</fullName>
    </alternativeName>
    <alternativeName>
        <fullName evidence="9">UDP-N-acetylmuramate:L-alanyl-gamma-D-glutamyl-meso-diaminopimelate ligase</fullName>
    </alternativeName>
</protein>
<keyword evidence="7 9" id="KW-0131">Cell cycle</keyword>
<keyword evidence="1 9" id="KW-0436">Ligase</keyword>